<feature type="domain" description="Pyrroloquinoline quinone-dependent pyranose dehydrogenase beta-propeller" evidence="1">
    <location>
        <begin position="57"/>
        <end position="369"/>
    </location>
</feature>
<dbReference type="PANTHER" id="PTHR19328:SF53">
    <property type="entry name" value="MEMBRANE PROTEIN"/>
    <property type="match status" value="1"/>
</dbReference>
<organism evidence="2 3">
    <name type="scientific">Candidatus Amesbacteria bacterium RIFCSPHIGHO2_01_FULL_48_32b</name>
    <dbReference type="NCBI Taxonomy" id="1797253"/>
    <lineage>
        <taxon>Bacteria</taxon>
        <taxon>Candidatus Amesiibacteriota</taxon>
    </lineage>
</organism>
<gene>
    <name evidence="2" type="ORF">A2876_02100</name>
</gene>
<proteinExistence type="predicted"/>
<evidence type="ECO:0000259" key="1">
    <source>
        <dbReference type="Pfam" id="PF22807"/>
    </source>
</evidence>
<evidence type="ECO:0000313" key="3">
    <source>
        <dbReference type="Proteomes" id="UP000178176"/>
    </source>
</evidence>
<reference evidence="2 3" key="1">
    <citation type="journal article" date="2016" name="Nat. Commun.">
        <title>Thousands of microbial genomes shed light on interconnected biogeochemical processes in an aquifer system.</title>
        <authorList>
            <person name="Anantharaman K."/>
            <person name="Brown C.T."/>
            <person name="Hug L.A."/>
            <person name="Sharon I."/>
            <person name="Castelle C.J."/>
            <person name="Probst A.J."/>
            <person name="Thomas B.C."/>
            <person name="Singh A."/>
            <person name="Wilkins M.J."/>
            <person name="Karaoz U."/>
            <person name="Brodie E.L."/>
            <person name="Williams K.H."/>
            <person name="Hubbard S.S."/>
            <person name="Banfield J.F."/>
        </authorList>
    </citation>
    <scope>NUCLEOTIDE SEQUENCE [LARGE SCALE GENOMIC DNA]</scope>
</reference>
<comment type="caution">
    <text evidence="2">The sequence shown here is derived from an EMBL/GenBank/DDBJ whole genome shotgun (WGS) entry which is preliminary data.</text>
</comment>
<protein>
    <recommendedName>
        <fullName evidence="1">Pyrroloquinoline quinone-dependent pyranose dehydrogenase beta-propeller domain-containing protein</fullName>
    </recommendedName>
</protein>
<dbReference type="EMBL" id="MEXH01000006">
    <property type="protein sequence ID" value="OGC92830.1"/>
    <property type="molecule type" value="Genomic_DNA"/>
</dbReference>
<dbReference type="Gene3D" id="2.120.10.30">
    <property type="entry name" value="TolB, C-terminal domain"/>
    <property type="match status" value="1"/>
</dbReference>
<dbReference type="InterPro" id="IPR011042">
    <property type="entry name" value="6-blade_b-propeller_TolB-like"/>
</dbReference>
<dbReference type="SUPFAM" id="SSF50952">
    <property type="entry name" value="Soluble quinoprotein glucose dehydrogenase"/>
    <property type="match status" value="1"/>
</dbReference>
<dbReference type="AlphaFoldDB" id="A0A1F4YFQ4"/>
<name>A0A1F4YFQ4_9BACT</name>
<dbReference type="Proteomes" id="UP000178176">
    <property type="component" value="Unassembled WGS sequence"/>
</dbReference>
<sequence>MKKIILSAIIIIPLLWIANFYWQNLRGLKPAISPPAIPPKTQNLEPVTQNSTGLTLSLPKGFNISIYASELGNPRDLEWDLTGNLLVSLPGRGQVVSLPDKKIIASGLRRPHGLAFSGQSLYIAEENKVTVNGKKILDLPAGGNHTTRSLLVKNDQLYISIGSSCNVCHESDPRRAAIYVSNLDGTDFKLYSSGLRNSVFMILDSQKNIWATDMGRDLIGNDIPPDEINIITENGNYGWPVCYGQNIHDTSFDKNTYIRNPCQEPLEKSSYIDLPAHSAPLGLAFTPDSWPVEYRGKLLVAYHGSWNRNPPTGYKIVLVDPQTKQISDFISGWLLPNYSVSGRPVDLIFDSQSNLYISDDKKGVVYKVSYNE</sequence>
<dbReference type="Pfam" id="PF22807">
    <property type="entry name" value="TrAA12"/>
    <property type="match status" value="1"/>
</dbReference>
<dbReference type="PANTHER" id="PTHR19328">
    <property type="entry name" value="HEDGEHOG-INTERACTING PROTEIN"/>
    <property type="match status" value="1"/>
</dbReference>
<dbReference type="InterPro" id="IPR011041">
    <property type="entry name" value="Quinoprot_gluc/sorb_DH_b-prop"/>
</dbReference>
<evidence type="ECO:0000313" key="2">
    <source>
        <dbReference type="EMBL" id="OGC92830.1"/>
    </source>
</evidence>
<dbReference type="InterPro" id="IPR054539">
    <property type="entry name" value="Beta-prop_PDH"/>
</dbReference>
<accession>A0A1F4YFQ4</accession>